<proteinExistence type="predicted"/>
<protein>
    <submittedName>
        <fullName evidence="2">Uncharacterized protein</fullName>
    </submittedName>
</protein>
<name>A0ABQ7Y6C6_BRANA</name>
<dbReference type="EMBL" id="JAGKQM010000018">
    <property type="protein sequence ID" value="KAH0863279.1"/>
    <property type="molecule type" value="Genomic_DNA"/>
</dbReference>
<gene>
    <name evidence="2" type="ORF">HID58_080490</name>
</gene>
<feature type="compositionally biased region" description="Basic and acidic residues" evidence="1">
    <location>
        <begin position="30"/>
        <end position="63"/>
    </location>
</feature>
<dbReference type="Proteomes" id="UP000824890">
    <property type="component" value="Unassembled WGS sequence"/>
</dbReference>
<evidence type="ECO:0000313" key="2">
    <source>
        <dbReference type="EMBL" id="KAH0863279.1"/>
    </source>
</evidence>
<organism evidence="2 3">
    <name type="scientific">Brassica napus</name>
    <name type="common">Rape</name>
    <dbReference type="NCBI Taxonomy" id="3708"/>
    <lineage>
        <taxon>Eukaryota</taxon>
        <taxon>Viridiplantae</taxon>
        <taxon>Streptophyta</taxon>
        <taxon>Embryophyta</taxon>
        <taxon>Tracheophyta</taxon>
        <taxon>Spermatophyta</taxon>
        <taxon>Magnoliopsida</taxon>
        <taxon>eudicotyledons</taxon>
        <taxon>Gunneridae</taxon>
        <taxon>Pentapetalae</taxon>
        <taxon>rosids</taxon>
        <taxon>malvids</taxon>
        <taxon>Brassicales</taxon>
        <taxon>Brassicaceae</taxon>
        <taxon>Brassiceae</taxon>
        <taxon>Brassica</taxon>
    </lineage>
</organism>
<comment type="caution">
    <text evidence="2">The sequence shown here is derived from an EMBL/GenBank/DDBJ whole genome shotgun (WGS) entry which is preliminary data.</text>
</comment>
<feature type="compositionally biased region" description="Low complexity" evidence="1">
    <location>
        <begin position="64"/>
        <end position="74"/>
    </location>
</feature>
<reference evidence="2 3" key="1">
    <citation type="submission" date="2021-05" db="EMBL/GenBank/DDBJ databases">
        <title>Genome Assembly of Synthetic Allotetraploid Brassica napus Reveals Homoeologous Exchanges between Subgenomes.</title>
        <authorList>
            <person name="Davis J.T."/>
        </authorList>
    </citation>
    <scope>NUCLEOTIDE SEQUENCE [LARGE SCALE GENOMIC DNA]</scope>
    <source>
        <strain evidence="3">cv. Da-Ae</strain>
        <tissue evidence="2">Seedling</tissue>
    </source>
</reference>
<evidence type="ECO:0000256" key="1">
    <source>
        <dbReference type="SAM" id="MobiDB-lite"/>
    </source>
</evidence>
<accession>A0ABQ7Y6C6</accession>
<keyword evidence="3" id="KW-1185">Reference proteome</keyword>
<feature type="region of interest" description="Disordered" evidence="1">
    <location>
        <begin position="1"/>
        <end position="98"/>
    </location>
</feature>
<sequence>MPSGAKKRKAAKKKQEEASSTLKPNNNHGTTEEEGVRVVKETGLDTDERIEITDSSHDHDKSSSSRSSGSSSSSSDDESQEVKREDGDKEETQVIITPVPVAGDAPFIIGSTANAIVENTGLMDSTTPSDPNTENIVEISSVDSVLSNEPAAEVSDESKQASSSTTGSDKKESKSGVPEGSKESEVVIFHEEEVILIVNLFDLLSLMFTNKRLNSVALSGSRATNTWSCAKNLMVKLLWFV</sequence>
<feature type="compositionally biased region" description="Polar residues" evidence="1">
    <location>
        <begin position="18"/>
        <end position="29"/>
    </location>
</feature>
<feature type="compositionally biased region" description="Basic and acidic residues" evidence="1">
    <location>
        <begin position="80"/>
        <end position="92"/>
    </location>
</feature>
<feature type="region of interest" description="Disordered" evidence="1">
    <location>
        <begin position="147"/>
        <end position="183"/>
    </location>
</feature>
<feature type="compositionally biased region" description="Basic and acidic residues" evidence="1">
    <location>
        <begin position="168"/>
        <end position="183"/>
    </location>
</feature>
<evidence type="ECO:0000313" key="3">
    <source>
        <dbReference type="Proteomes" id="UP000824890"/>
    </source>
</evidence>
<feature type="compositionally biased region" description="Basic residues" evidence="1">
    <location>
        <begin position="1"/>
        <end position="12"/>
    </location>
</feature>